<sequence length="225" mass="26996">FDTGQENAGIRIIITEIYTPFQFWFRFDGYIDEVINKLSGDLYEFYNQSSRHSLLNKQLYGHIVEFDHEESIAFMRISQNENMSPSINKQMVEAKLAGESDHYTKKMREFHCGRRIRYMRERLPSFDMLENGCYPMWGEDFEQKFDDIINDPEFYVNYQPPKIKNPFLWRLEKALESWLVKYKEEEEVWRQLYKEANVKLLKENEQHVQKIMSASKAVEGKDNNG</sequence>
<dbReference type="STRING" id="7260.B4NPS7"/>
<dbReference type="InParanoid" id="B4NPS7"/>
<dbReference type="Proteomes" id="UP000007798">
    <property type="component" value="Unassembled WGS sequence"/>
</dbReference>
<evidence type="ECO:0000313" key="2">
    <source>
        <dbReference type="Proteomes" id="UP000007798"/>
    </source>
</evidence>
<accession>B4NPS7</accession>
<dbReference type="EMBL" id="CH964291">
    <property type="protein sequence ID" value="EDW86517.2"/>
    <property type="molecule type" value="Genomic_DNA"/>
</dbReference>
<gene>
    <name evidence="1" type="primary">Dwil\GK14609</name>
    <name evidence="1" type="ORF">Dwil_GK14609</name>
</gene>
<dbReference type="OrthoDB" id="10034606at2759"/>
<protein>
    <submittedName>
        <fullName evidence="1">Uncharacterized protein</fullName>
    </submittedName>
</protein>
<name>B4NPS7_DROWI</name>
<feature type="non-terminal residue" evidence="1">
    <location>
        <position position="1"/>
    </location>
</feature>
<reference evidence="1 2" key="1">
    <citation type="journal article" date="2007" name="Nature">
        <title>Evolution of genes and genomes on the Drosophila phylogeny.</title>
        <authorList>
            <consortium name="Drosophila 12 Genomes Consortium"/>
            <person name="Clark A.G."/>
            <person name="Eisen M.B."/>
            <person name="Smith D.R."/>
            <person name="Bergman C.M."/>
            <person name="Oliver B."/>
            <person name="Markow T.A."/>
            <person name="Kaufman T.C."/>
            <person name="Kellis M."/>
            <person name="Gelbart W."/>
            <person name="Iyer V.N."/>
            <person name="Pollard D.A."/>
            <person name="Sackton T.B."/>
            <person name="Larracuente A.M."/>
            <person name="Singh N.D."/>
            <person name="Abad J.P."/>
            <person name="Abt D.N."/>
            <person name="Adryan B."/>
            <person name="Aguade M."/>
            <person name="Akashi H."/>
            <person name="Anderson W.W."/>
            <person name="Aquadro C.F."/>
            <person name="Ardell D.H."/>
            <person name="Arguello R."/>
            <person name="Artieri C.G."/>
            <person name="Barbash D.A."/>
            <person name="Barker D."/>
            <person name="Barsanti P."/>
            <person name="Batterham P."/>
            <person name="Batzoglou S."/>
            <person name="Begun D."/>
            <person name="Bhutkar A."/>
            <person name="Blanco E."/>
            <person name="Bosak S.A."/>
            <person name="Bradley R.K."/>
            <person name="Brand A.D."/>
            <person name="Brent M.R."/>
            <person name="Brooks A.N."/>
            <person name="Brown R.H."/>
            <person name="Butlin R.K."/>
            <person name="Caggese C."/>
            <person name="Calvi B.R."/>
            <person name="Bernardo de Carvalho A."/>
            <person name="Caspi A."/>
            <person name="Castrezana S."/>
            <person name="Celniker S.E."/>
            <person name="Chang J.L."/>
            <person name="Chapple C."/>
            <person name="Chatterji S."/>
            <person name="Chinwalla A."/>
            <person name="Civetta A."/>
            <person name="Clifton S.W."/>
            <person name="Comeron J.M."/>
            <person name="Costello J.C."/>
            <person name="Coyne J.A."/>
            <person name="Daub J."/>
            <person name="David R.G."/>
            <person name="Delcher A.L."/>
            <person name="Delehaunty K."/>
            <person name="Do C.B."/>
            <person name="Ebling H."/>
            <person name="Edwards K."/>
            <person name="Eickbush T."/>
            <person name="Evans J.D."/>
            <person name="Filipski A."/>
            <person name="Findeiss S."/>
            <person name="Freyhult E."/>
            <person name="Fulton L."/>
            <person name="Fulton R."/>
            <person name="Garcia A.C."/>
            <person name="Gardiner A."/>
            <person name="Garfield D.A."/>
            <person name="Garvin B.E."/>
            <person name="Gibson G."/>
            <person name="Gilbert D."/>
            <person name="Gnerre S."/>
            <person name="Godfrey J."/>
            <person name="Good R."/>
            <person name="Gotea V."/>
            <person name="Gravely B."/>
            <person name="Greenberg A.J."/>
            <person name="Griffiths-Jones S."/>
            <person name="Gross S."/>
            <person name="Guigo R."/>
            <person name="Gustafson E.A."/>
            <person name="Haerty W."/>
            <person name="Hahn M.W."/>
            <person name="Halligan D.L."/>
            <person name="Halpern A.L."/>
            <person name="Halter G.M."/>
            <person name="Han M.V."/>
            <person name="Heger A."/>
            <person name="Hillier L."/>
            <person name="Hinrichs A.S."/>
            <person name="Holmes I."/>
            <person name="Hoskins R.A."/>
            <person name="Hubisz M.J."/>
            <person name="Hultmark D."/>
            <person name="Huntley M.A."/>
            <person name="Jaffe D.B."/>
            <person name="Jagadeeshan S."/>
            <person name="Jeck W.R."/>
            <person name="Johnson J."/>
            <person name="Jones C.D."/>
            <person name="Jordan W.C."/>
            <person name="Karpen G.H."/>
            <person name="Kataoka E."/>
            <person name="Keightley P.D."/>
            <person name="Kheradpour P."/>
            <person name="Kirkness E.F."/>
            <person name="Koerich L.B."/>
            <person name="Kristiansen K."/>
            <person name="Kudrna D."/>
            <person name="Kulathinal R.J."/>
            <person name="Kumar S."/>
            <person name="Kwok R."/>
            <person name="Lander E."/>
            <person name="Langley C.H."/>
            <person name="Lapoint R."/>
            <person name="Lazzaro B.P."/>
            <person name="Lee S.J."/>
            <person name="Levesque L."/>
            <person name="Li R."/>
            <person name="Lin C.F."/>
            <person name="Lin M.F."/>
            <person name="Lindblad-Toh K."/>
            <person name="Llopart A."/>
            <person name="Long M."/>
            <person name="Low L."/>
            <person name="Lozovsky E."/>
            <person name="Lu J."/>
            <person name="Luo M."/>
            <person name="Machado C.A."/>
            <person name="Makalowski W."/>
            <person name="Marzo M."/>
            <person name="Matsuda M."/>
            <person name="Matzkin L."/>
            <person name="McAllister B."/>
            <person name="McBride C.S."/>
            <person name="McKernan B."/>
            <person name="McKernan K."/>
            <person name="Mendez-Lago M."/>
            <person name="Minx P."/>
            <person name="Mollenhauer M.U."/>
            <person name="Montooth K."/>
            <person name="Mount S.M."/>
            <person name="Mu X."/>
            <person name="Myers E."/>
            <person name="Negre B."/>
            <person name="Newfeld S."/>
            <person name="Nielsen R."/>
            <person name="Noor M.A."/>
            <person name="O'Grady P."/>
            <person name="Pachter L."/>
            <person name="Papaceit M."/>
            <person name="Parisi M.J."/>
            <person name="Parisi M."/>
            <person name="Parts L."/>
            <person name="Pedersen J.S."/>
            <person name="Pesole G."/>
            <person name="Phillippy A.M."/>
            <person name="Ponting C.P."/>
            <person name="Pop M."/>
            <person name="Porcelli D."/>
            <person name="Powell J.R."/>
            <person name="Prohaska S."/>
            <person name="Pruitt K."/>
            <person name="Puig M."/>
            <person name="Quesneville H."/>
            <person name="Ram K.R."/>
            <person name="Rand D."/>
            <person name="Rasmussen M.D."/>
            <person name="Reed L.K."/>
            <person name="Reenan R."/>
            <person name="Reily A."/>
            <person name="Remington K.A."/>
            <person name="Rieger T.T."/>
            <person name="Ritchie M.G."/>
            <person name="Robin C."/>
            <person name="Rogers Y.H."/>
            <person name="Rohde C."/>
            <person name="Rozas J."/>
            <person name="Rubenfield M.J."/>
            <person name="Ruiz A."/>
            <person name="Russo S."/>
            <person name="Salzberg S.L."/>
            <person name="Sanchez-Gracia A."/>
            <person name="Saranga D.J."/>
            <person name="Sato H."/>
            <person name="Schaeffer S.W."/>
            <person name="Schatz M.C."/>
            <person name="Schlenke T."/>
            <person name="Schwartz R."/>
            <person name="Segarra C."/>
            <person name="Singh R.S."/>
            <person name="Sirot L."/>
            <person name="Sirota M."/>
            <person name="Sisneros N.B."/>
            <person name="Smith C.D."/>
            <person name="Smith T.F."/>
            <person name="Spieth J."/>
            <person name="Stage D.E."/>
            <person name="Stark A."/>
            <person name="Stephan W."/>
            <person name="Strausberg R.L."/>
            <person name="Strempel S."/>
            <person name="Sturgill D."/>
            <person name="Sutton G."/>
            <person name="Sutton G.G."/>
            <person name="Tao W."/>
            <person name="Teichmann S."/>
            <person name="Tobari Y.N."/>
            <person name="Tomimura Y."/>
            <person name="Tsolas J.M."/>
            <person name="Valente V.L."/>
            <person name="Venter E."/>
            <person name="Venter J.C."/>
            <person name="Vicario S."/>
            <person name="Vieira F.G."/>
            <person name="Vilella A.J."/>
            <person name="Villasante A."/>
            <person name="Walenz B."/>
            <person name="Wang J."/>
            <person name="Wasserman M."/>
            <person name="Watts T."/>
            <person name="Wilson D."/>
            <person name="Wilson R.K."/>
            <person name="Wing R.A."/>
            <person name="Wolfner M.F."/>
            <person name="Wong A."/>
            <person name="Wong G.K."/>
            <person name="Wu C.I."/>
            <person name="Wu G."/>
            <person name="Yamamoto D."/>
            <person name="Yang H.P."/>
            <person name="Yang S.P."/>
            <person name="Yorke J.A."/>
            <person name="Yoshida K."/>
            <person name="Zdobnov E."/>
            <person name="Zhang P."/>
            <person name="Zhang Y."/>
            <person name="Zimin A.V."/>
            <person name="Baldwin J."/>
            <person name="Abdouelleil A."/>
            <person name="Abdulkadir J."/>
            <person name="Abebe A."/>
            <person name="Abera B."/>
            <person name="Abreu J."/>
            <person name="Acer S.C."/>
            <person name="Aftuck L."/>
            <person name="Alexander A."/>
            <person name="An P."/>
            <person name="Anderson E."/>
            <person name="Anderson S."/>
            <person name="Arachi H."/>
            <person name="Azer M."/>
            <person name="Bachantsang P."/>
            <person name="Barry A."/>
            <person name="Bayul T."/>
            <person name="Berlin A."/>
            <person name="Bessette D."/>
            <person name="Bloom T."/>
            <person name="Blye J."/>
            <person name="Boguslavskiy L."/>
            <person name="Bonnet C."/>
            <person name="Boukhgalter B."/>
            <person name="Bourzgui I."/>
            <person name="Brown A."/>
            <person name="Cahill P."/>
            <person name="Channer S."/>
            <person name="Cheshatsang Y."/>
            <person name="Chuda L."/>
            <person name="Citroen M."/>
            <person name="Collymore A."/>
            <person name="Cooke P."/>
            <person name="Costello M."/>
            <person name="D'Aco K."/>
            <person name="Daza R."/>
            <person name="De Haan G."/>
            <person name="DeGray S."/>
            <person name="DeMaso C."/>
            <person name="Dhargay N."/>
            <person name="Dooley K."/>
            <person name="Dooley E."/>
            <person name="Doricent M."/>
            <person name="Dorje P."/>
            <person name="Dorjee K."/>
            <person name="Dupes A."/>
            <person name="Elong R."/>
            <person name="Falk J."/>
            <person name="Farina A."/>
            <person name="Faro S."/>
            <person name="Ferguson D."/>
            <person name="Fisher S."/>
            <person name="Foley C.D."/>
            <person name="Franke A."/>
            <person name="Friedrich D."/>
            <person name="Gadbois L."/>
            <person name="Gearin G."/>
            <person name="Gearin C.R."/>
            <person name="Giannoukos G."/>
            <person name="Goode T."/>
            <person name="Graham J."/>
            <person name="Grandbois E."/>
            <person name="Grewal S."/>
            <person name="Gyaltsen K."/>
            <person name="Hafez N."/>
            <person name="Hagos B."/>
            <person name="Hall J."/>
            <person name="Henson C."/>
            <person name="Hollinger A."/>
            <person name="Honan T."/>
            <person name="Huard M.D."/>
            <person name="Hughes L."/>
            <person name="Hurhula B."/>
            <person name="Husby M.E."/>
            <person name="Kamat A."/>
            <person name="Kanga B."/>
            <person name="Kashin S."/>
            <person name="Khazanovich D."/>
            <person name="Kisner P."/>
            <person name="Lance K."/>
            <person name="Lara M."/>
            <person name="Lee W."/>
            <person name="Lennon N."/>
            <person name="Letendre F."/>
            <person name="LeVine R."/>
            <person name="Lipovsky A."/>
            <person name="Liu X."/>
            <person name="Liu J."/>
            <person name="Liu S."/>
            <person name="Lokyitsang T."/>
            <person name="Lokyitsang Y."/>
            <person name="Lubonja R."/>
            <person name="Lui A."/>
            <person name="MacDonald P."/>
            <person name="Magnisalis V."/>
            <person name="Maru K."/>
            <person name="Matthews C."/>
            <person name="McCusker W."/>
            <person name="McDonough S."/>
            <person name="Mehta T."/>
            <person name="Meldrim J."/>
            <person name="Meneus L."/>
            <person name="Mihai O."/>
            <person name="Mihalev A."/>
            <person name="Mihova T."/>
            <person name="Mittelman R."/>
            <person name="Mlenga V."/>
            <person name="Montmayeur A."/>
            <person name="Mulrain L."/>
            <person name="Navidi A."/>
            <person name="Naylor J."/>
            <person name="Negash T."/>
            <person name="Nguyen T."/>
            <person name="Nguyen N."/>
            <person name="Nicol R."/>
            <person name="Norbu C."/>
            <person name="Norbu N."/>
            <person name="Novod N."/>
            <person name="O'Neill B."/>
            <person name="Osman S."/>
            <person name="Markiewicz E."/>
            <person name="Oyono O.L."/>
            <person name="Patti C."/>
            <person name="Phunkhang P."/>
            <person name="Pierre F."/>
            <person name="Priest M."/>
            <person name="Raghuraman S."/>
            <person name="Rege F."/>
            <person name="Reyes R."/>
            <person name="Rise C."/>
            <person name="Rogov P."/>
            <person name="Ross K."/>
            <person name="Ryan E."/>
            <person name="Settipalli S."/>
            <person name="Shea T."/>
            <person name="Sherpa N."/>
            <person name="Shi L."/>
            <person name="Shih D."/>
            <person name="Sparrow T."/>
            <person name="Spaulding J."/>
            <person name="Stalker J."/>
            <person name="Stange-Thomann N."/>
            <person name="Stavropoulos S."/>
            <person name="Stone C."/>
            <person name="Strader C."/>
            <person name="Tesfaye S."/>
            <person name="Thomson T."/>
            <person name="Thoulutsang Y."/>
            <person name="Thoulutsang D."/>
            <person name="Topham K."/>
            <person name="Topping I."/>
            <person name="Tsamla T."/>
            <person name="Vassiliev H."/>
            <person name="Vo A."/>
            <person name="Wangchuk T."/>
            <person name="Wangdi T."/>
            <person name="Weiand M."/>
            <person name="Wilkinson J."/>
            <person name="Wilson A."/>
            <person name="Yadav S."/>
            <person name="Young G."/>
            <person name="Yu Q."/>
            <person name="Zembek L."/>
            <person name="Zhong D."/>
            <person name="Zimmer A."/>
            <person name="Zwirko Z."/>
            <person name="Jaffe D.B."/>
            <person name="Alvarez P."/>
            <person name="Brockman W."/>
            <person name="Butler J."/>
            <person name="Chin C."/>
            <person name="Gnerre S."/>
            <person name="Grabherr M."/>
            <person name="Kleber M."/>
            <person name="Mauceli E."/>
            <person name="MacCallum I."/>
        </authorList>
    </citation>
    <scope>NUCLEOTIDE SEQUENCE [LARGE SCALE GENOMIC DNA]</scope>
    <source>
        <strain evidence="2">Tucson 14030-0811.24</strain>
    </source>
</reference>
<dbReference type="HOGENOM" id="CLU_1808245_0_0_1"/>
<evidence type="ECO:0000313" key="1">
    <source>
        <dbReference type="EMBL" id="EDW86517.2"/>
    </source>
</evidence>
<keyword evidence="2" id="KW-1185">Reference proteome</keyword>
<proteinExistence type="predicted"/>
<dbReference type="AlphaFoldDB" id="B4NPS7"/>
<organism evidence="1 2">
    <name type="scientific">Drosophila willistoni</name>
    <name type="common">Fruit fly</name>
    <dbReference type="NCBI Taxonomy" id="7260"/>
    <lineage>
        <taxon>Eukaryota</taxon>
        <taxon>Metazoa</taxon>
        <taxon>Ecdysozoa</taxon>
        <taxon>Arthropoda</taxon>
        <taxon>Hexapoda</taxon>
        <taxon>Insecta</taxon>
        <taxon>Pterygota</taxon>
        <taxon>Neoptera</taxon>
        <taxon>Endopterygota</taxon>
        <taxon>Diptera</taxon>
        <taxon>Brachycera</taxon>
        <taxon>Muscomorpha</taxon>
        <taxon>Ephydroidea</taxon>
        <taxon>Drosophilidae</taxon>
        <taxon>Drosophila</taxon>
        <taxon>Sophophora</taxon>
    </lineage>
</organism>